<evidence type="ECO:0000256" key="1">
    <source>
        <dbReference type="ARBA" id="ARBA00022723"/>
    </source>
</evidence>
<reference evidence="6" key="1">
    <citation type="submission" date="2020-05" db="EMBL/GenBank/DDBJ databases">
        <title>WGS assembly of Panicum virgatum.</title>
        <authorList>
            <person name="Lovell J.T."/>
            <person name="Jenkins J."/>
            <person name="Shu S."/>
            <person name="Juenger T.E."/>
            <person name="Schmutz J."/>
        </authorList>
    </citation>
    <scope>NUCLEOTIDE SEQUENCE</scope>
    <source>
        <strain evidence="6">AP13</strain>
    </source>
</reference>
<comment type="caution">
    <text evidence="6">The sequence shown here is derived from an EMBL/GenBank/DDBJ whole genome shotgun (WGS) entry which is preliminary data.</text>
</comment>
<evidence type="ECO:0000256" key="2">
    <source>
        <dbReference type="ARBA" id="ARBA00022771"/>
    </source>
</evidence>
<dbReference type="AlphaFoldDB" id="A0A8T0PKM0"/>
<keyword evidence="2 4" id="KW-0863">Zinc-finger</keyword>
<dbReference type="GO" id="GO:0008270">
    <property type="term" value="F:zinc ion binding"/>
    <property type="evidence" value="ECO:0007669"/>
    <property type="project" value="UniProtKB-KW"/>
</dbReference>
<evidence type="ECO:0000256" key="3">
    <source>
        <dbReference type="ARBA" id="ARBA00022833"/>
    </source>
</evidence>
<name>A0A8T0PKM0_PANVG</name>
<dbReference type="InterPro" id="IPR010666">
    <property type="entry name" value="Znf_GRF"/>
</dbReference>
<keyword evidence="3" id="KW-0862">Zinc</keyword>
<dbReference type="PROSITE" id="PS51999">
    <property type="entry name" value="ZF_GRF"/>
    <property type="match status" value="1"/>
</dbReference>
<feature type="non-terminal residue" evidence="6">
    <location>
        <position position="94"/>
    </location>
</feature>
<keyword evidence="7" id="KW-1185">Reference proteome</keyword>
<evidence type="ECO:0000313" key="7">
    <source>
        <dbReference type="Proteomes" id="UP000823388"/>
    </source>
</evidence>
<keyword evidence="1" id="KW-0479">Metal-binding</keyword>
<proteinExistence type="predicted"/>
<gene>
    <name evidence="6" type="ORF">PVAP13_8KG111610</name>
</gene>
<evidence type="ECO:0000259" key="5">
    <source>
        <dbReference type="PROSITE" id="PS51999"/>
    </source>
</evidence>
<dbReference type="Proteomes" id="UP000823388">
    <property type="component" value="Chromosome 8K"/>
</dbReference>
<protein>
    <recommendedName>
        <fullName evidence="5">GRF-type domain-containing protein</fullName>
    </recommendedName>
</protein>
<dbReference type="EMBL" id="CM029051">
    <property type="protein sequence ID" value="KAG2561159.1"/>
    <property type="molecule type" value="Genomic_DNA"/>
</dbReference>
<dbReference type="PANTHER" id="PTHR33680">
    <property type="entry name" value="OS07G0190500 PROTEIN"/>
    <property type="match status" value="1"/>
</dbReference>
<accession>A0A8T0PKM0</accession>
<evidence type="ECO:0000256" key="4">
    <source>
        <dbReference type="PROSITE-ProRule" id="PRU01343"/>
    </source>
</evidence>
<organism evidence="6 7">
    <name type="scientific">Panicum virgatum</name>
    <name type="common">Blackwell switchgrass</name>
    <dbReference type="NCBI Taxonomy" id="38727"/>
    <lineage>
        <taxon>Eukaryota</taxon>
        <taxon>Viridiplantae</taxon>
        <taxon>Streptophyta</taxon>
        <taxon>Embryophyta</taxon>
        <taxon>Tracheophyta</taxon>
        <taxon>Spermatophyta</taxon>
        <taxon>Magnoliopsida</taxon>
        <taxon>Liliopsida</taxon>
        <taxon>Poales</taxon>
        <taxon>Poaceae</taxon>
        <taxon>PACMAD clade</taxon>
        <taxon>Panicoideae</taxon>
        <taxon>Panicodae</taxon>
        <taxon>Paniceae</taxon>
        <taxon>Panicinae</taxon>
        <taxon>Panicum</taxon>
        <taxon>Panicum sect. Hiantes</taxon>
    </lineage>
</organism>
<evidence type="ECO:0000313" key="6">
    <source>
        <dbReference type="EMBL" id="KAG2561159.1"/>
    </source>
</evidence>
<sequence>MDWSSSSAGGSWKTEMPDIPLIECPDCNCRMMKAMMARTKKNYGCFFFVCPSRKRDGTGCQFWLWDDEYKNYLMTRGHLPANYQPIFSNNLPTV</sequence>
<feature type="domain" description="GRF-type" evidence="5">
    <location>
        <begin position="24"/>
        <end position="69"/>
    </location>
</feature>
<dbReference type="PANTHER" id="PTHR33680:SF5">
    <property type="entry name" value="GRF-TYPE DOMAIN-CONTAINING PROTEIN"/>
    <property type="match status" value="1"/>
</dbReference>